<dbReference type="InterPro" id="IPR045005">
    <property type="entry name" value="BPM1-6"/>
</dbReference>
<comment type="similarity">
    <text evidence="3">Belongs to the Tdpoz family.</text>
</comment>
<feature type="domain" description="BTB" evidence="4">
    <location>
        <begin position="200"/>
        <end position="267"/>
    </location>
</feature>
<dbReference type="InterPro" id="IPR034090">
    <property type="entry name" value="BPM_C"/>
</dbReference>
<dbReference type="SMART" id="SM00061">
    <property type="entry name" value="MATH"/>
    <property type="match status" value="2"/>
</dbReference>
<dbReference type="PROSITE" id="PS50097">
    <property type="entry name" value="BTB"/>
    <property type="match status" value="2"/>
</dbReference>
<comment type="caution">
    <text evidence="6">The sequence shown here is derived from an EMBL/GenBank/DDBJ whole genome shotgun (WGS) entry which is preliminary data.</text>
</comment>
<dbReference type="Gene3D" id="3.30.710.10">
    <property type="entry name" value="Potassium Channel Kv1.1, Chain A"/>
    <property type="match status" value="2"/>
</dbReference>
<dbReference type="InterPro" id="IPR002083">
    <property type="entry name" value="MATH/TRAF_dom"/>
</dbReference>
<dbReference type="InterPro" id="IPR011333">
    <property type="entry name" value="SKP1/BTB/POZ_sf"/>
</dbReference>
<evidence type="ECO:0000259" key="5">
    <source>
        <dbReference type="PROSITE" id="PS50144"/>
    </source>
</evidence>
<dbReference type="Pfam" id="PF24570">
    <property type="entry name" value="BACK_BPM_SPOP"/>
    <property type="match status" value="2"/>
</dbReference>
<dbReference type="Pfam" id="PF00651">
    <property type="entry name" value="BTB"/>
    <property type="match status" value="2"/>
</dbReference>
<dbReference type="EMBL" id="CAMGYJ010000005">
    <property type="protein sequence ID" value="CAI0412099.1"/>
    <property type="molecule type" value="Genomic_DNA"/>
</dbReference>
<dbReference type="CDD" id="cd14736">
    <property type="entry name" value="BACK_AtBPM-like"/>
    <property type="match status" value="1"/>
</dbReference>
<dbReference type="Gene3D" id="1.25.40.420">
    <property type="match status" value="2"/>
</dbReference>
<feature type="domain" description="BTB" evidence="4">
    <location>
        <begin position="634"/>
        <end position="697"/>
    </location>
</feature>
<dbReference type="PANTHER" id="PTHR26379:SF293">
    <property type="entry name" value="BTB_POZ AND MATH DOMAIN-CONTAINING PROTEIN 3"/>
    <property type="match status" value="1"/>
</dbReference>
<dbReference type="InterPro" id="IPR056423">
    <property type="entry name" value="BACK_BPM_SPOP"/>
</dbReference>
<evidence type="ECO:0000313" key="6">
    <source>
        <dbReference type="EMBL" id="CAI0412099.1"/>
    </source>
</evidence>
<sequence length="851" mass="93950">MSDTAEMVDEFKPEFEKEPSCSKSVNETVNGSHQFTIKGYSLAKGMGSGKCISSDIFTVGGYDWAIYFYPDGKNPEDSSMYVSVFIALASDGTDVRALFELTLLDQSGKGKHKVHSHFDRALESGPYTLKYKGSMWGYKRFFRRTSLETSDYIKNDCLIMNCTVGVVRTRLEGPKQYSVIVPQSSMGQGLKEILEAEVGCDIVFRVGDESFRAHKLILAARSPVFRAQFFGLVGDRNLDEVTVNDIDPTIFKAMLLFIYTDKIPEVHDVMDSSSSTGTSTNMIQHLLAAADLYNLDRLKVLCESKLCEELTAVSVATTLALAEQHQCAQLKAVCLKFAANPANLGVVTQSEGFRHLEQSCPALVCELLKTLASADEDSSMHPSRKRGGSSIFGLDIAAAGEAADDGGMAESSNPNMRRVRRRYITENFPFSHTVTRNTLTTVHSIMEWEKDPWSCSCSSKSVIETVTGSHEFIVKGYSFAKGMGVGKCMSSDIFSVGGHDWIIRFYPDGQKLVDGSSKSEYFSVCIGLLSDVGDTGIRASCEFTFLDESGKEILKRLSGRPSPIKKGCEWVLEMKEANQASKCVQNDCIIIRGTVRFLANRHEEVEGAKQGSITVPDFNFGQGFKELLESEVGWDIVFHVGDEAFRAHKSILAARSPVFRAQFFGPAGDPNLNEVTVDDILPSIFKAILRFIYTDQLPDVHDIVGFSSSSSVAANITQHLLVAADLYNLDRLKVFCESKLCKELTAVSVATTLALAEQHQCAHLKAVCLKFAAHPKNLGVVMKSEGFKHLEDSCPALLRELLKTIASTDDSGARARPCRSEPLWPSKQTAPQSLWSEMWSTFSVVFDLWRF</sequence>
<evidence type="ECO:0000256" key="2">
    <source>
        <dbReference type="ARBA" id="ARBA00004906"/>
    </source>
</evidence>
<dbReference type="Gene3D" id="2.60.210.10">
    <property type="entry name" value="Apoptosis, Tumor Necrosis Factor Receptor Associated Protein 2, Chain A"/>
    <property type="match status" value="2"/>
</dbReference>
<feature type="domain" description="MATH" evidence="5">
    <location>
        <begin position="30"/>
        <end position="164"/>
    </location>
</feature>
<evidence type="ECO:0000259" key="4">
    <source>
        <dbReference type="PROSITE" id="PS50097"/>
    </source>
</evidence>
<dbReference type="Pfam" id="PF22486">
    <property type="entry name" value="MATH_2"/>
    <property type="match status" value="2"/>
</dbReference>
<dbReference type="CDD" id="cd00121">
    <property type="entry name" value="MATH"/>
    <property type="match status" value="2"/>
</dbReference>
<comment type="pathway">
    <text evidence="2">Protein modification; protein ubiquitination.</text>
</comment>
<reference evidence="6" key="1">
    <citation type="submission" date="2022-08" db="EMBL/GenBank/DDBJ databases">
        <authorList>
            <person name="Gutierrez-Valencia J."/>
        </authorList>
    </citation>
    <scope>NUCLEOTIDE SEQUENCE</scope>
</reference>
<comment type="function">
    <text evidence="1">May act as a substrate-specific adapter of an E3 ubiquitin-protein ligase complex (CUL3-RBX1-BTB) which mediates the ubiquitination and subsequent proteasomal degradation of target proteins.</text>
</comment>
<dbReference type="InterPro" id="IPR008974">
    <property type="entry name" value="TRAF-like"/>
</dbReference>
<evidence type="ECO:0000256" key="3">
    <source>
        <dbReference type="ARBA" id="ARBA00010846"/>
    </source>
</evidence>
<dbReference type="CDD" id="cd18280">
    <property type="entry name" value="BTB_POZ_BPM_plant"/>
    <property type="match status" value="2"/>
</dbReference>
<gene>
    <name evidence="6" type="ORF">LITE_LOCUS15399</name>
</gene>
<dbReference type="Proteomes" id="UP001154282">
    <property type="component" value="Unassembled WGS sequence"/>
</dbReference>
<name>A0AAV0JS81_9ROSI</name>
<dbReference type="GO" id="GO:0016567">
    <property type="term" value="P:protein ubiquitination"/>
    <property type="evidence" value="ECO:0007669"/>
    <property type="project" value="InterPro"/>
</dbReference>
<dbReference type="SMART" id="SM00225">
    <property type="entry name" value="BTB"/>
    <property type="match status" value="2"/>
</dbReference>
<keyword evidence="7" id="KW-1185">Reference proteome</keyword>
<dbReference type="PROSITE" id="PS50144">
    <property type="entry name" value="MATH"/>
    <property type="match status" value="2"/>
</dbReference>
<accession>A0AAV0JS81</accession>
<dbReference type="PANTHER" id="PTHR26379">
    <property type="entry name" value="BTB/POZ AND MATH DOMAIN-CONTAINING PROTEIN 1"/>
    <property type="match status" value="1"/>
</dbReference>
<dbReference type="AlphaFoldDB" id="A0AAV0JS81"/>
<dbReference type="GO" id="GO:0071472">
    <property type="term" value="P:cellular response to salt stress"/>
    <property type="evidence" value="ECO:0007669"/>
    <property type="project" value="UniProtKB-ARBA"/>
</dbReference>
<evidence type="ECO:0000313" key="7">
    <source>
        <dbReference type="Proteomes" id="UP001154282"/>
    </source>
</evidence>
<evidence type="ECO:0000256" key="1">
    <source>
        <dbReference type="ARBA" id="ARBA00002668"/>
    </source>
</evidence>
<organism evidence="6 7">
    <name type="scientific">Linum tenue</name>
    <dbReference type="NCBI Taxonomy" id="586396"/>
    <lineage>
        <taxon>Eukaryota</taxon>
        <taxon>Viridiplantae</taxon>
        <taxon>Streptophyta</taxon>
        <taxon>Embryophyta</taxon>
        <taxon>Tracheophyta</taxon>
        <taxon>Spermatophyta</taxon>
        <taxon>Magnoliopsida</taxon>
        <taxon>eudicotyledons</taxon>
        <taxon>Gunneridae</taxon>
        <taxon>Pentapetalae</taxon>
        <taxon>rosids</taxon>
        <taxon>fabids</taxon>
        <taxon>Malpighiales</taxon>
        <taxon>Linaceae</taxon>
        <taxon>Linum</taxon>
    </lineage>
</organism>
<dbReference type="InterPro" id="IPR000210">
    <property type="entry name" value="BTB/POZ_dom"/>
</dbReference>
<feature type="domain" description="MATH" evidence="5">
    <location>
        <begin position="467"/>
        <end position="595"/>
    </location>
</feature>
<dbReference type="SUPFAM" id="SSF54695">
    <property type="entry name" value="POZ domain"/>
    <property type="match status" value="2"/>
</dbReference>
<proteinExistence type="inferred from homology"/>
<dbReference type="FunFam" id="3.30.710.10:FF:000136">
    <property type="entry name" value="BTB-POZ and math domain 1"/>
    <property type="match status" value="2"/>
</dbReference>
<protein>
    <recommendedName>
        <fullName evidence="8">BTB/POZ and MATH domain-containing protein 3</fullName>
    </recommendedName>
</protein>
<dbReference type="SUPFAM" id="SSF49599">
    <property type="entry name" value="TRAF domain-like"/>
    <property type="match status" value="2"/>
</dbReference>
<evidence type="ECO:0008006" key="8">
    <source>
        <dbReference type="Google" id="ProtNLM"/>
    </source>
</evidence>